<sequence>MTGITLEELYRIPLDDEPVFEAFREGDVLGIFQFEGATTRRILKKVQPTTFMHLADVNALSRPGADDKAYITNKTDGLEPEYPHELMREHLSWTYGVVVYEEQILMILRDLGGFAPSELNRMRKIIHDKLGGTAFNENFKRFVEGAAAHGLSEDAAESVWNGLVSASGYAFNIAHSVSYAHIGYWQMWLKIHYPAEFFAGQLLKCSDDVRRGKLIQEAERHGIDVMPPNLELSQRNWSLHRENDGSGERAIRPMILAGFEAIPGIGPKTSENIVNWRDDVLMEDPRPEAIAELGLDWPDLKQVKGIGPKTIKTIIDFCQKEDPFEVHEVQRILSGYRQSFKTGELQGIPIPTHISLDIPPERELVSYMGIARYKKYYDAVEQLQKRTSGDLSYEDALAQLDDPHLIKYVAIDVEDEYGETVRVRVSRWKYPQFQQLISSIKVNRDVVVVSGFSSDFGGISIQAKDLAVLNPQVESEK</sequence>
<dbReference type="InterPro" id="IPR040982">
    <property type="entry name" value="DNA_pol3_finger"/>
</dbReference>
<dbReference type="PANTHER" id="PTHR32294">
    <property type="entry name" value="DNA POLYMERASE III SUBUNIT ALPHA"/>
    <property type="match status" value="1"/>
</dbReference>
<evidence type="ECO:0000313" key="2">
    <source>
        <dbReference type="EMBL" id="AVD99703.1"/>
    </source>
</evidence>
<gene>
    <name evidence="2" type="ORF">SEA_CUKE_87</name>
</gene>
<dbReference type="SMART" id="SM00278">
    <property type="entry name" value="HhH1"/>
    <property type="match status" value="2"/>
</dbReference>
<evidence type="ECO:0000259" key="1">
    <source>
        <dbReference type="SMART" id="SM00278"/>
    </source>
</evidence>
<organism evidence="2 3">
    <name type="scientific">Mycobacterium phage Cuke</name>
    <dbReference type="NCBI Taxonomy" id="2079417"/>
    <lineage>
        <taxon>Viruses</taxon>
        <taxon>Duplodnaviria</taxon>
        <taxon>Heunggongvirae</taxon>
        <taxon>Uroviricota</taxon>
        <taxon>Caudoviricetes</taxon>
        <taxon>Cukevirus</taxon>
        <taxon>Cukevirus cuke</taxon>
    </lineage>
</organism>
<evidence type="ECO:0000313" key="3">
    <source>
        <dbReference type="Proteomes" id="UP000240246"/>
    </source>
</evidence>
<dbReference type="InterPro" id="IPR003583">
    <property type="entry name" value="Hlx-hairpin-Hlx_DNA-bd_motif"/>
</dbReference>
<dbReference type="Pfam" id="PF17657">
    <property type="entry name" value="DNA_pol3_finger"/>
    <property type="match status" value="1"/>
</dbReference>
<feature type="domain" description="Helix-hairpin-helix DNA-binding motif class 1" evidence="1">
    <location>
        <begin position="257"/>
        <end position="276"/>
    </location>
</feature>
<dbReference type="Proteomes" id="UP000240246">
    <property type="component" value="Segment"/>
</dbReference>
<dbReference type="PANTHER" id="PTHR32294:SF0">
    <property type="entry name" value="DNA POLYMERASE III SUBUNIT ALPHA"/>
    <property type="match status" value="1"/>
</dbReference>
<keyword evidence="3" id="KW-1185">Reference proteome</keyword>
<dbReference type="Pfam" id="PF14520">
    <property type="entry name" value="HHH_5"/>
    <property type="match status" value="1"/>
</dbReference>
<dbReference type="EMBL" id="MG757156">
    <property type="protein sequence ID" value="AVD99703.1"/>
    <property type="molecule type" value="Genomic_DNA"/>
</dbReference>
<dbReference type="InterPro" id="IPR010994">
    <property type="entry name" value="RuvA_2-like"/>
</dbReference>
<name>A0A2L1IX59_9CAUD</name>
<dbReference type="Gene3D" id="1.10.150.20">
    <property type="entry name" value="5' to 3' exonuclease, C-terminal subdomain"/>
    <property type="match status" value="1"/>
</dbReference>
<protein>
    <submittedName>
        <fullName evidence="2">DNA polymerase III alpha subunit</fullName>
    </submittedName>
</protein>
<feature type="domain" description="Helix-hairpin-helix DNA-binding motif class 1" evidence="1">
    <location>
        <begin position="298"/>
        <end position="317"/>
    </location>
</feature>
<reference evidence="3" key="1">
    <citation type="submission" date="2018-01" db="EMBL/GenBank/DDBJ databases">
        <authorList>
            <person name="Gaut B.S."/>
            <person name="Morton B.R."/>
            <person name="Clegg M.T."/>
            <person name="Duvall M.R."/>
        </authorList>
    </citation>
    <scope>NUCLEOTIDE SEQUENCE [LARGE SCALE GENOMIC DNA]</scope>
</reference>
<dbReference type="GO" id="GO:0008408">
    <property type="term" value="F:3'-5' exonuclease activity"/>
    <property type="evidence" value="ECO:0007669"/>
    <property type="project" value="InterPro"/>
</dbReference>
<dbReference type="InterPro" id="IPR004805">
    <property type="entry name" value="DnaE2/DnaE/PolC"/>
</dbReference>
<dbReference type="GO" id="GO:0006260">
    <property type="term" value="P:DNA replication"/>
    <property type="evidence" value="ECO:0007669"/>
    <property type="project" value="InterPro"/>
</dbReference>
<proteinExistence type="predicted"/>
<dbReference type="GO" id="GO:0006281">
    <property type="term" value="P:DNA repair"/>
    <property type="evidence" value="ECO:0007669"/>
    <property type="project" value="InterPro"/>
</dbReference>
<accession>A0A2L1IX59</accession>
<dbReference type="SUPFAM" id="SSF47781">
    <property type="entry name" value="RuvA domain 2-like"/>
    <property type="match status" value="1"/>
</dbReference>
<dbReference type="GO" id="GO:0003677">
    <property type="term" value="F:DNA binding"/>
    <property type="evidence" value="ECO:0007669"/>
    <property type="project" value="InterPro"/>
</dbReference>